<feature type="compositionally biased region" description="Acidic residues" evidence="15">
    <location>
        <begin position="249"/>
        <end position="258"/>
    </location>
</feature>
<keyword evidence="7 11" id="KW-0256">Endoplasmic reticulum</keyword>
<feature type="region of interest" description="Disordered" evidence="15">
    <location>
        <begin position="215"/>
        <end position="271"/>
    </location>
</feature>
<feature type="disulfide bond" evidence="13">
    <location>
        <begin position="102"/>
        <end position="134"/>
    </location>
</feature>
<dbReference type="PANTHER" id="PTHR11073">
    <property type="entry name" value="CALRETICULIN AND CALNEXIN"/>
    <property type="match status" value="1"/>
</dbReference>
<dbReference type="FunFam" id="2.10.250.10:FF:000002">
    <property type="entry name" value="Calreticulin"/>
    <property type="match status" value="1"/>
</dbReference>
<dbReference type="PROSITE" id="PS00804">
    <property type="entry name" value="CALRETICULIN_2"/>
    <property type="match status" value="1"/>
</dbReference>
<dbReference type="InterPro" id="IPR009033">
    <property type="entry name" value="Calreticulin/calnexin_P_dom_sf"/>
</dbReference>
<dbReference type="GO" id="GO:0005509">
    <property type="term" value="F:calcium ion binding"/>
    <property type="evidence" value="ECO:0007669"/>
    <property type="project" value="InterPro"/>
</dbReference>
<evidence type="ECO:0000256" key="1">
    <source>
        <dbReference type="ARBA" id="ARBA00004319"/>
    </source>
</evidence>
<dbReference type="InterPro" id="IPR018124">
    <property type="entry name" value="Calret/calnex_CS"/>
</dbReference>
<organism evidence="16 17">
    <name type="scientific">Clydaea vesicula</name>
    <dbReference type="NCBI Taxonomy" id="447962"/>
    <lineage>
        <taxon>Eukaryota</taxon>
        <taxon>Fungi</taxon>
        <taxon>Fungi incertae sedis</taxon>
        <taxon>Chytridiomycota</taxon>
        <taxon>Chytridiomycota incertae sedis</taxon>
        <taxon>Chytridiomycetes</taxon>
        <taxon>Lobulomycetales</taxon>
        <taxon>Lobulomycetaceae</taxon>
        <taxon>Clydaea</taxon>
    </lineage>
</organism>
<feature type="compositionally biased region" description="Basic and acidic residues" evidence="15">
    <location>
        <begin position="365"/>
        <end position="376"/>
    </location>
</feature>
<dbReference type="SUPFAM" id="SSF49899">
    <property type="entry name" value="Concanavalin A-like lectins/glucanases"/>
    <property type="match status" value="1"/>
</dbReference>
<dbReference type="InterPro" id="IPR001580">
    <property type="entry name" value="Calret/calnex"/>
</dbReference>
<dbReference type="Pfam" id="PF00262">
    <property type="entry name" value="Calreticulin"/>
    <property type="match status" value="2"/>
</dbReference>
<dbReference type="PROSITE" id="PS00803">
    <property type="entry name" value="CALRETICULIN_1"/>
    <property type="match status" value="1"/>
</dbReference>
<dbReference type="SUPFAM" id="SSF63887">
    <property type="entry name" value="P-domain of calnexin/calreticulin"/>
    <property type="match status" value="1"/>
</dbReference>
<evidence type="ECO:0000256" key="5">
    <source>
        <dbReference type="ARBA" id="ARBA00022734"/>
    </source>
</evidence>
<protein>
    <recommendedName>
        <fullName evidence="11">Calreticulin</fullName>
    </recommendedName>
</protein>
<comment type="similarity">
    <text evidence="2 11 14">Belongs to the calreticulin family.</text>
</comment>
<dbReference type="GO" id="GO:0030246">
    <property type="term" value="F:carbohydrate binding"/>
    <property type="evidence" value="ECO:0007669"/>
    <property type="project" value="UniProtKB-KW"/>
</dbReference>
<proteinExistence type="inferred from homology"/>
<evidence type="ECO:0000256" key="3">
    <source>
        <dbReference type="ARBA" id="ARBA00022723"/>
    </source>
</evidence>
<feature type="binding site" evidence="12">
    <location>
        <position position="108"/>
    </location>
    <ligand>
        <name>an alpha-D-glucoside</name>
        <dbReference type="ChEBI" id="CHEBI:22390"/>
    </ligand>
</feature>
<feature type="binding site" evidence="12">
    <location>
        <position position="313"/>
    </location>
    <ligand>
        <name>an alpha-D-glucoside</name>
        <dbReference type="ChEBI" id="CHEBI:22390"/>
    </ligand>
</feature>
<dbReference type="Gene3D" id="2.10.250.10">
    <property type="entry name" value="Calreticulin/calnexin, P domain"/>
    <property type="match status" value="1"/>
</dbReference>
<evidence type="ECO:0000256" key="8">
    <source>
        <dbReference type="ARBA" id="ARBA00022833"/>
    </source>
</evidence>
<dbReference type="Proteomes" id="UP001211065">
    <property type="component" value="Unassembled WGS sequence"/>
</dbReference>
<keyword evidence="10 11" id="KW-0143">Chaperone</keyword>
<evidence type="ECO:0000256" key="11">
    <source>
        <dbReference type="PIRNR" id="PIRNR002356"/>
    </source>
</evidence>
<comment type="caution">
    <text evidence="16">The sequence shown here is derived from an EMBL/GenBank/DDBJ whole genome shotgun (WGS) entry which is preliminary data.</text>
</comment>
<name>A0AAD5U527_9FUNG</name>
<comment type="subcellular location">
    <subcellularLocation>
        <location evidence="1 11">Endoplasmic reticulum lumen</location>
    </subcellularLocation>
</comment>
<evidence type="ECO:0000256" key="15">
    <source>
        <dbReference type="SAM" id="MobiDB-lite"/>
    </source>
</evidence>
<keyword evidence="5" id="KW-0430">Lectin</keyword>
<dbReference type="PIRSF" id="PIRSF002356">
    <property type="entry name" value="Calreticulin"/>
    <property type="match status" value="1"/>
</dbReference>
<dbReference type="InterPro" id="IPR013320">
    <property type="entry name" value="ConA-like_dom_sf"/>
</dbReference>
<keyword evidence="4 14" id="KW-0732">Signal</keyword>
<evidence type="ECO:0000256" key="2">
    <source>
        <dbReference type="ARBA" id="ARBA00010983"/>
    </source>
</evidence>
<keyword evidence="6" id="KW-0677">Repeat</keyword>
<dbReference type="EMBL" id="JADGJW010000141">
    <property type="protein sequence ID" value="KAJ3223161.1"/>
    <property type="molecule type" value="Genomic_DNA"/>
</dbReference>
<evidence type="ECO:0000256" key="6">
    <source>
        <dbReference type="ARBA" id="ARBA00022737"/>
    </source>
</evidence>
<gene>
    <name evidence="16" type="ORF">HK099_001463</name>
</gene>
<evidence type="ECO:0000256" key="13">
    <source>
        <dbReference type="PIRSR" id="PIRSR002356-3"/>
    </source>
</evidence>
<feature type="binding site" evidence="12">
    <location>
        <position position="106"/>
    </location>
    <ligand>
        <name>an alpha-D-glucoside</name>
        <dbReference type="ChEBI" id="CHEBI:22390"/>
    </ligand>
</feature>
<dbReference type="GO" id="GO:0005788">
    <property type="term" value="C:endoplasmic reticulum lumen"/>
    <property type="evidence" value="ECO:0007669"/>
    <property type="project" value="UniProtKB-SubCell"/>
</dbReference>
<keyword evidence="13" id="KW-1015">Disulfide bond</keyword>
<evidence type="ECO:0000256" key="10">
    <source>
        <dbReference type="ARBA" id="ARBA00023186"/>
    </source>
</evidence>
<dbReference type="PANTHER" id="PTHR11073:SF2">
    <property type="entry name" value="CALRETICULIN"/>
    <property type="match status" value="1"/>
</dbReference>
<reference evidence="16" key="1">
    <citation type="submission" date="2020-05" db="EMBL/GenBank/DDBJ databases">
        <title>Phylogenomic resolution of chytrid fungi.</title>
        <authorList>
            <person name="Stajich J.E."/>
            <person name="Amses K."/>
            <person name="Simmons R."/>
            <person name="Seto K."/>
            <person name="Myers J."/>
            <person name="Bonds A."/>
            <person name="Quandt C.A."/>
            <person name="Barry K."/>
            <person name="Liu P."/>
            <person name="Grigoriev I."/>
            <person name="Longcore J.E."/>
            <person name="James T.Y."/>
        </authorList>
    </citation>
    <scope>NUCLEOTIDE SEQUENCE</scope>
    <source>
        <strain evidence="16">JEL0476</strain>
    </source>
</reference>
<feature type="signal peptide" evidence="14">
    <location>
        <begin position="1"/>
        <end position="18"/>
    </location>
</feature>
<dbReference type="Gene3D" id="2.60.120.200">
    <property type="match status" value="1"/>
</dbReference>
<dbReference type="GO" id="GO:0036503">
    <property type="term" value="P:ERAD pathway"/>
    <property type="evidence" value="ECO:0007669"/>
    <property type="project" value="TreeGrafter"/>
</dbReference>
<feature type="compositionally biased region" description="Acidic residues" evidence="15">
    <location>
        <begin position="377"/>
        <end position="400"/>
    </location>
</feature>
<evidence type="ECO:0000313" key="16">
    <source>
        <dbReference type="EMBL" id="KAJ3223161.1"/>
    </source>
</evidence>
<dbReference type="AlphaFoldDB" id="A0AAD5U527"/>
<dbReference type="GO" id="GO:0051082">
    <property type="term" value="F:unfolded protein binding"/>
    <property type="evidence" value="ECO:0007669"/>
    <property type="project" value="InterPro"/>
</dbReference>
<dbReference type="PROSITE" id="PS00805">
    <property type="entry name" value="CALRETICULIN_REPEAT"/>
    <property type="match status" value="1"/>
</dbReference>
<feature type="chain" id="PRO_5041776615" description="Calreticulin" evidence="14">
    <location>
        <begin position="19"/>
        <end position="400"/>
    </location>
</feature>
<keyword evidence="9" id="KW-0106">Calcium</keyword>
<feature type="binding site" evidence="12">
    <location>
        <position position="132"/>
    </location>
    <ligand>
        <name>an alpha-D-glucoside</name>
        <dbReference type="ChEBI" id="CHEBI:22390"/>
    </ligand>
</feature>
<evidence type="ECO:0000256" key="14">
    <source>
        <dbReference type="RuleBase" id="RU362126"/>
    </source>
</evidence>
<dbReference type="GO" id="GO:0005789">
    <property type="term" value="C:endoplasmic reticulum membrane"/>
    <property type="evidence" value="ECO:0007669"/>
    <property type="project" value="TreeGrafter"/>
</dbReference>
<keyword evidence="17" id="KW-1185">Reference proteome</keyword>
<keyword evidence="8" id="KW-0862">Zinc</keyword>
<keyword evidence="3" id="KW-0479">Metal-binding</keyword>
<evidence type="ECO:0000256" key="12">
    <source>
        <dbReference type="PIRSR" id="PIRSR002356-1"/>
    </source>
</evidence>
<feature type="region of interest" description="Disordered" evidence="15">
    <location>
        <begin position="365"/>
        <end position="400"/>
    </location>
</feature>
<sequence>MIFTKKLISLALLSVATSKQYFLENFDDGFKRWTVSSEKEDYGNWEVSHGKFFADEKDSLGLKTTEDYRFYSISTKLDKTLDTAKNPLVLQFSVKHEQSIDCGGGYVKLLPPDFDPTKFNGDSAYAIMFGPDICGGNSRTHTILNYKNENKLIKKDIKAETDQLTHLYTFVLNPDKTFKVLIDNKEVRGGKILDEFDLLPPKFIKDPKAKKPTDWIDEELIDDPNSTKPEGYDDIPETIVDPDSTKPEDWDDEEDGEWEQPRIPNPDYAGPWKPAQIKNPDYKGPWIHPDIDNPDYKEDNTIGNYEIGYIGFDLWQVKSGSIFDDILITDSEAEAKEHAEKVVLPKIALELKAKEKFDEAEIKRAEAEEAASKLDEPESEVIDEEIAEDEIIDDDGHDEL</sequence>
<feature type="binding site" evidence="12">
    <location>
        <position position="125"/>
    </location>
    <ligand>
        <name>an alpha-D-glucoside</name>
        <dbReference type="ChEBI" id="CHEBI:22390"/>
    </ligand>
</feature>
<accession>A0AAD5U527</accession>
<evidence type="ECO:0000313" key="17">
    <source>
        <dbReference type="Proteomes" id="UP001211065"/>
    </source>
</evidence>
<evidence type="ECO:0000256" key="7">
    <source>
        <dbReference type="ARBA" id="ARBA00022824"/>
    </source>
</evidence>
<dbReference type="GO" id="GO:0006457">
    <property type="term" value="P:protein folding"/>
    <property type="evidence" value="ECO:0007669"/>
    <property type="project" value="InterPro"/>
</dbReference>
<evidence type="ECO:0000256" key="9">
    <source>
        <dbReference type="ARBA" id="ARBA00022837"/>
    </source>
</evidence>
<evidence type="ECO:0000256" key="4">
    <source>
        <dbReference type="ARBA" id="ARBA00022729"/>
    </source>
</evidence>
<dbReference type="InterPro" id="IPR009169">
    <property type="entry name" value="Calreticulin"/>
</dbReference>
<dbReference type="PRINTS" id="PR00626">
    <property type="entry name" value="CALRETICULIN"/>
</dbReference>